<feature type="compositionally biased region" description="Basic and acidic residues" evidence="1">
    <location>
        <begin position="220"/>
        <end position="239"/>
    </location>
</feature>
<dbReference type="InterPro" id="IPR044679">
    <property type="entry name" value="PWWP2-like"/>
</dbReference>
<dbReference type="InterPro" id="IPR000313">
    <property type="entry name" value="PWWP_dom"/>
</dbReference>
<evidence type="ECO:0000256" key="1">
    <source>
        <dbReference type="SAM" id="MobiDB-lite"/>
    </source>
</evidence>
<evidence type="ECO:0000313" key="3">
    <source>
        <dbReference type="EMBL" id="TVU34115.1"/>
    </source>
</evidence>
<feature type="compositionally biased region" description="Low complexity" evidence="1">
    <location>
        <begin position="200"/>
        <end position="210"/>
    </location>
</feature>
<dbReference type="OrthoDB" id="607790at2759"/>
<dbReference type="SUPFAM" id="SSF63748">
    <property type="entry name" value="Tudor/PWWP/MBT"/>
    <property type="match status" value="1"/>
</dbReference>
<dbReference type="EMBL" id="RWGY01000009">
    <property type="protein sequence ID" value="TVU34115.1"/>
    <property type="molecule type" value="Genomic_DNA"/>
</dbReference>
<dbReference type="Pfam" id="PF00855">
    <property type="entry name" value="PWWP"/>
    <property type="match status" value="1"/>
</dbReference>
<organism evidence="3 4">
    <name type="scientific">Eragrostis curvula</name>
    <name type="common">weeping love grass</name>
    <dbReference type="NCBI Taxonomy" id="38414"/>
    <lineage>
        <taxon>Eukaryota</taxon>
        <taxon>Viridiplantae</taxon>
        <taxon>Streptophyta</taxon>
        <taxon>Embryophyta</taxon>
        <taxon>Tracheophyta</taxon>
        <taxon>Spermatophyta</taxon>
        <taxon>Magnoliopsida</taxon>
        <taxon>Liliopsida</taxon>
        <taxon>Poales</taxon>
        <taxon>Poaceae</taxon>
        <taxon>PACMAD clade</taxon>
        <taxon>Chloridoideae</taxon>
        <taxon>Eragrostideae</taxon>
        <taxon>Eragrostidinae</taxon>
        <taxon>Eragrostis</taxon>
    </lineage>
</organism>
<dbReference type="Proteomes" id="UP000324897">
    <property type="component" value="Unassembled WGS sequence"/>
</dbReference>
<comment type="caution">
    <text evidence="3">The sequence shown here is derived from an EMBL/GenBank/DDBJ whole genome shotgun (WGS) entry which is preliminary data.</text>
</comment>
<feature type="region of interest" description="Disordered" evidence="1">
    <location>
        <begin position="515"/>
        <end position="534"/>
    </location>
</feature>
<dbReference type="AlphaFoldDB" id="A0A5J9VDT3"/>
<reference evidence="3 4" key="1">
    <citation type="journal article" date="2019" name="Sci. Rep.">
        <title>A high-quality genome of Eragrostis curvula grass provides insights into Poaceae evolution and supports new strategies to enhance forage quality.</title>
        <authorList>
            <person name="Carballo J."/>
            <person name="Santos B.A.C.M."/>
            <person name="Zappacosta D."/>
            <person name="Garbus I."/>
            <person name="Selva J.P."/>
            <person name="Gallo C.A."/>
            <person name="Diaz A."/>
            <person name="Albertini E."/>
            <person name="Caccamo M."/>
            <person name="Echenique V."/>
        </authorList>
    </citation>
    <scope>NUCLEOTIDE SEQUENCE [LARGE SCALE GENOMIC DNA]</scope>
    <source>
        <strain evidence="4">cv. Victoria</strain>
        <tissue evidence="3">Leaf</tissue>
    </source>
</reference>
<feature type="domain" description="PWWP" evidence="2">
    <location>
        <begin position="21"/>
        <end position="84"/>
    </location>
</feature>
<feature type="compositionally biased region" description="Polar residues" evidence="1">
    <location>
        <begin position="450"/>
        <end position="464"/>
    </location>
</feature>
<feature type="region of interest" description="Disordered" evidence="1">
    <location>
        <begin position="642"/>
        <end position="714"/>
    </location>
</feature>
<dbReference type="Gramene" id="TVU34115">
    <property type="protein sequence ID" value="TVU34115"/>
    <property type="gene ID" value="EJB05_15944"/>
</dbReference>
<dbReference type="PANTHER" id="PTHR33697:SF1">
    <property type="entry name" value="TUDOR_PWWP_MBT SUPERFAMILY PROTEIN"/>
    <property type="match status" value="1"/>
</dbReference>
<feature type="compositionally biased region" description="Basic residues" evidence="1">
    <location>
        <begin position="280"/>
        <end position="294"/>
    </location>
</feature>
<feature type="region of interest" description="Disordered" evidence="1">
    <location>
        <begin position="450"/>
        <end position="475"/>
    </location>
</feature>
<name>A0A5J9VDT3_9POAL</name>
<evidence type="ECO:0000259" key="2">
    <source>
        <dbReference type="PROSITE" id="PS50812"/>
    </source>
</evidence>
<accession>A0A5J9VDT3</accession>
<sequence length="743" mass="82405">MGSFAGEEEYPGGVTGADAEVGALVWVRRRNGSWWPGRILGMDELPDNCVIPPRSAGTPIKLLGRPDGSIDWYNLEKSKRVKSFRCGEYDECIEKAKVLARQQKRTHAEGATGRYVRREDAIMHALEIERSRFPNKDDDLEEDSDDDVCPSQNFYSAKSKNINGLNKRTRNTRGLYDAEENSGQDMSHALVVYKQPQNMSSSSTRYASSSGKRKRKGRKNLKDDTVRGSQRMRDLREIGTKNVPKQKFGAGIFSDGNRDVPLLESGPSFGYDLSSTNGIKKSKQSHSSIKRKRSNIGQSYENSRKKDRRRPLSQLCEDSEVTIPTFGPWNSSGQSSSQYHGDQMPNLFEPTRPRTSVSTDVNNCSYSSGASSLETLLDTSHTNHAGAAKATVKDGEVSCTTGFVNNDCSGGDEFFDALALEGDILEEGHLNTYGSCTSIKDQFSKLNNQTTESSKVGMSSVQHQRSSKKKSLSSVTPISEEINMDKNLLLRQYEGTIKLDGSVCKATELEGNMRSAMPEHDESSETISNHSNSEKGTVSFPYYVPLQVIMPEQQPDLKPPRCHVVRPTKRALADCRLYDVEVAVQRSHKGHHAPIVSLMSKWTGKPIVGYPVTVEVLENSRPTASRDEHHPAMGSLDSLLRSGAAEPRQARSSHKSRSKSGGRKKVSEHDLDKSWRPHTKKPASSPRKMRRLSSFSSSRRESVNRNPVVAKTGGPTVACVPLRLVFSRINEALSFPVRQENPT</sequence>
<dbReference type="PROSITE" id="PS50812">
    <property type="entry name" value="PWWP"/>
    <property type="match status" value="1"/>
</dbReference>
<evidence type="ECO:0000313" key="4">
    <source>
        <dbReference type="Proteomes" id="UP000324897"/>
    </source>
</evidence>
<dbReference type="PANTHER" id="PTHR33697">
    <property type="entry name" value="T17B22.17 PROTEIN-RELATED"/>
    <property type="match status" value="1"/>
</dbReference>
<feature type="compositionally biased region" description="Basic residues" evidence="1">
    <location>
        <begin position="651"/>
        <end position="664"/>
    </location>
</feature>
<feature type="compositionally biased region" description="Polar residues" evidence="1">
    <location>
        <begin position="525"/>
        <end position="534"/>
    </location>
</feature>
<protein>
    <recommendedName>
        <fullName evidence="2">PWWP domain-containing protein</fullName>
    </recommendedName>
</protein>
<feature type="region of interest" description="Disordered" evidence="1">
    <location>
        <begin position="194"/>
        <end position="316"/>
    </location>
</feature>
<gene>
    <name evidence="3" type="ORF">EJB05_15944</name>
</gene>
<dbReference type="CDD" id="cd05162">
    <property type="entry name" value="PWWP"/>
    <property type="match status" value="1"/>
</dbReference>
<proteinExistence type="predicted"/>
<feature type="compositionally biased region" description="Basic and acidic residues" evidence="1">
    <location>
        <begin position="665"/>
        <end position="675"/>
    </location>
</feature>
<feature type="compositionally biased region" description="Basic residues" evidence="1">
    <location>
        <begin position="676"/>
        <end position="691"/>
    </location>
</feature>
<dbReference type="Gene3D" id="2.30.30.140">
    <property type="match status" value="1"/>
</dbReference>
<keyword evidence="4" id="KW-1185">Reference proteome</keyword>